<protein>
    <submittedName>
        <fullName evidence="2">Uncharacterized protein</fullName>
    </submittedName>
</protein>
<feature type="compositionally biased region" description="Basic and acidic residues" evidence="1">
    <location>
        <begin position="102"/>
        <end position="111"/>
    </location>
</feature>
<comment type="caution">
    <text evidence="2">The sequence shown here is derived from an EMBL/GenBank/DDBJ whole genome shotgun (WGS) entry which is preliminary data.</text>
</comment>
<gene>
    <name evidence="2" type="ORF">WUBG_01458</name>
</gene>
<organism evidence="2 3">
    <name type="scientific">Wuchereria bancrofti</name>
    <dbReference type="NCBI Taxonomy" id="6293"/>
    <lineage>
        <taxon>Eukaryota</taxon>
        <taxon>Metazoa</taxon>
        <taxon>Ecdysozoa</taxon>
        <taxon>Nematoda</taxon>
        <taxon>Chromadorea</taxon>
        <taxon>Rhabditida</taxon>
        <taxon>Spirurina</taxon>
        <taxon>Spiruromorpha</taxon>
        <taxon>Filarioidea</taxon>
        <taxon>Onchocercidae</taxon>
        <taxon>Wuchereria</taxon>
    </lineage>
</organism>
<name>J9BJQ6_WUCBA</name>
<evidence type="ECO:0000313" key="2">
    <source>
        <dbReference type="EMBL" id="EJW87635.1"/>
    </source>
</evidence>
<evidence type="ECO:0000256" key="1">
    <source>
        <dbReference type="SAM" id="MobiDB-lite"/>
    </source>
</evidence>
<accession>J9BJQ6</accession>
<sequence length="172" mass="19803">MINIFVKAKDCREWRERCCPENGQLRSFHNWPFPRQHCLLAQTLLQSNFLERIKMTSGPGNYDEAVVVFEDSNDSFTMSDEQNNHRVILESHSFIEAGSTADDNRGPEQPHYRAARVIWSSDEEADDDNVNKKRRRKPSDNGDVGSHICFEFKIVIIHCVTSNGIEDDETNS</sequence>
<dbReference type="AlphaFoldDB" id="J9BJQ6"/>
<reference evidence="3" key="1">
    <citation type="submission" date="2012-08" db="EMBL/GenBank/DDBJ databases">
        <title>The Genome Sequence of Wuchereria bancrofti.</title>
        <authorList>
            <person name="Nutman T.B."/>
            <person name="Fink D.L."/>
            <person name="Russ C."/>
            <person name="Young S."/>
            <person name="Zeng Q."/>
            <person name="Koehrsen M."/>
            <person name="Alvarado L."/>
            <person name="Berlin A."/>
            <person name="Chapman S.B."/>
            <person name="Chen Z."/>
            <person name="Freedman E."/>
            <person name="Gellesch M."/>
            <person name="Goldberg J."/>
            <person name="Griggs A."/>
            <person name="Gujja S."/>
            <person name="Heilman E.R."/>
            <person name="Heiman D."/>
            <person name="Hepburn T."/>
            <person name="Howarth C."/>
            <person name="Jen D."/>
            <person name="Larson L."/>
            <person name="Lewis B."/>
            <person name="Mehta T."/>
            <person name="Park D."/>
            <person name="Pearson M."/>
            <person name="Roberts A."/>
            <person name="Saif S."/>
            <person name="Shea T."/>
            <person name="Shenoy N."/>
            <person name="Sisk P."/>
            <person name="Stolte C."/>
            <person name="Sykes S."/>
            <person name="Walk T."/>
            <person name="White J."/>
            <person name="Yandava C."/>
            <person name="Haas B."/>
            <person name="Henn M.R."/>
            <person name="Nusbaum C."/>
            <person name="Birren B."/>
        </authorList>
    </citation>
    <scope>NUCLEOTIDE SEQUENCE [LARGE SCALE GENOMIC DNA]</scope>
    <source>
        <strain evidence="3">NA</strain>
    </source>
</reference>
<evidence type="ECO:0000313" key="3">
    <source>
        <dbReference type="Proteomes" id="UP000004810"/>
    </source>
</evidence>
<dbReference type="EMBL" id="ADBV01000332">
    <property type="protein sequence ID" value="EJW87635.1"/>
    <property type="molecule type" value="Genomic_DNA"/>
</dbReference>
<dbReference type="Proteomes" id="UP000004810">
    <property type="component" value="Unassembled WGS sequence"/>
</dbReference>
<proteinExistence type="predicted"/>
<feature type="region of interest" description="Disordered" evidence="1">
    <location>
        <begin position="98"/>
        <end position="141"/>
    </location>
</feature>